<protein>
    <submittedName>
        <fullName evidence="4 5">Uncharacterized protein</fullName>
    </submittedName>
</protein>
<proteinExistence type="predicted"/>
<dbReference type="PaxDb" id="55529-EKX33056"/>
<dbReference type="AlphaFoldDB" id="L1I9X5"/>
<evidence type="ECO:0000256" key="3">
    <source>
        <dbReference type="ARBA" id="ARBA00023157"/>
    </source>
</evidence>
<dbReference type="EMBL" id="JH993158">
    <property type="protein sequence ID" value="EKX33056.1"/>
    <property type="molecule type" value="Genomic_DNA"/>
</dbReference>
<dbReference type="HOGENOM" id="CLU_2339932_0_0_1"/>
<evidence type="ECO:0000256" key="2">
    <source>
        <dbReference type="ARBA" id="ARBA00022737"/>
    </source>
</evidence>
<keyword evidence="3" id="KW-1015">Disulfide bond</keyword>
<accession>L1I9X5</accession>
<keyword evidence="1" id="KW-0732">Signal</keyword>
<dbReference type="InterPro" id="IPR011936">
    <property type="entry name" value="Myxo_disulph_rpt"/>
</dbReference>
<sequence length="98" mass="10604">MTGLTSSSSRFFLWKTRPRKVSIVSTSSASSNTNNSSNSSNTLISVCGDGIKSPSEACDDGNTRPYDGCSSNCTIERLWRCADVNQISVCQLISLPRF</sequence>
<organism evidence="4">
    <name type="scientific">Guillardia theta (strain CCMP2712)</name>
    <name type="common">Cryptophyte</name>
    <dbReference type="NCBI Taxonomy" id="905079"/>
    <lineage>
        <taxon>Eukaryota</taxon>
        <taxon>Cryptophyceae</taxon>
        <taxon>Pyrenomonadales</taxon>
        <taxon>Geminigeraceae</taxon>
        <taxon>Guillardia</taxon>
    </lineage>
</organism>
<evidence type="ECO:0000313" key="5">
    <source>
        <dbReference type="EnsemblProtists" id="EKX33056"/>
    </source>
</evidence>
<reference evidence="5" key="3">
    <citation type="submission" date="2016-03" db="UniProtKB">
        <authorList>
            <consortium name="EnsemblProtists"/>
        </authorList>
    </citation>
    <scope>IDENTIFICATION</scope>
</reference>
<dbReference type="Proteomes" id="UP000011087">
    <property type="component" value="Unassembled WGS sequence"/>
</dbReference>
<evidence type="ECO:0000313" key="4">
    <source>
        <dbReference type="EMBL" id="EKX33056.1"/>
    </source>
</evidence>
<dbReference type="OrthoDB" id="536211at2759"/>
<dbReference type="KEGG" id="gtt:GUITHDRAFT_81797"/>
<name>L1I9X5_GUITC</name>
<keyword evidence="2" id="KW-0677">Repeat</keyword>
<evidence type="ECO:0000256" key="1">
    <source>
        <dbReference type="ARBA" id="ARBA00022729"/>
    </source>
</evidence>
<gene>
    <name evidence="4" type="ORF">GUITHDRAFT_81797</name>
</gene>
<dbReference type="Pfam" id="PF13948">
    <property type="entry name" value="DUF4215"/>
    <property type="match status" value="1"/>
</dbReference>
<dbReference type="EnsemblProtists" id="EKX33056">
    <property type="protein sequence ID" value="EKX33056"/>
    <property type="gene ID" value="GUITHDRAFT_81797"/>
</dbReference>
<dbReference type="GeneID" id="17289799"/>
<reference evidence="6" key="2">
    <citation type="submission" date="2012-11" db="EMBL/GenBank/DDBJ databases">
        <authorList>
            <person name="Kuo A."/>
            <person name="Curtis B.A."/>
            <person name="Tanifuji G."/>
            <person name="Burki F."/>
            <person name="Gruber A."/>
            <person name="Irimia M."/>
            <person name="Maruyama S."/>
            <person name="Arias M.C."/>
            <person name="Ball S.G."/>
            <person name="Gile G.H."/>
            <person name="Hirakawa Y."/>
            <person name="Hopkins J.F."/>
            <person name="Rensing S.A."/>
            <person name="Schmutz J."/>
            <person name="Symeonidi A."/>
            <person name="Elias M."/>
            <person name="Eveleigh R.J."/>
            <person name="Herman E.K."/>
            <person name="Klute M.J."/>
            <person name="Nakayama T."/>
            <person name="Obornik M."/>
            <person name="Reyes-Prieto A."/>
            <person name="Armbrust E.V."/>
            <person name="Aves S.J."/>
            <person name="Beiko R.G."/>
            <person name="Coutinho P."/>
            <person name="Dacks J.B."/>
            <person name="Durnford D.G."/>
            <person name="Fast N.M."/>
            <person name="Green B.R."/>
            <person name="Grisdale C."/>
            <person name="Hempe F."/>
            <person name="Henrissat B."/>
            <person name="Hoppner M.P."/>
            <person name="Ishida K.-I."/>
            <person name="Kim E."/>
            <person name="Koreny L."/>
            <person name="Kroth P.G."/>
            <person name="Liu Y."/>
            <person name="Malik S.-B."/>
            <person name="Maier U.G."/>
            <person name="McRose D."/>
            <person name="Mock T."/>
            <person name="Neilson J.A."/>
            <person name="Onodera N.T."/>
            <person name="Poole A.M."/>
            <person name="Pritham E.J."/>
            <person name="Richards T.A."/>
            <person name="Rocap G."/>
            <person name="Roy S.W."/>
            <person name="Sarai C."/>
            <person name="Schaack S."/>
            <person name="Shirato S."/>
            <person name="Slamovits C.H."/>
            <person name="Spencer D.F."/>
            <person name="Suzuki S."/>
            <person name="Worden A.Z."/>
            <person name="Zauner S."/>
            <person name="Barry K."/>
            <person name="Bell C."/>
            <person name="Bharti A.K."/>
            <person name="Crow J.A."/>
            <person name="Grimwood J."/>
            <person name="Kramer R."/>
            <person name="Lindquist E."/>
            <person name="Lucas S."/>
            <person name="Salamov A."/>
            <person name="McFadden G.I."/>
            <person name="Lane C.E."/>
            <person name="Keeling P.J."/>
            <person name="Gray M.W."/>
            <person name="Grigoriev I.V."/>
            <person name="Archibald J.M."/>
        </authorList>
    </citation>
    <scope>NUCLEOTIDE SEQUENCE</scope>
    <source>
        <strain evidence="6">CCMP2712</strain>
    </source>
</reference>
<keyword evidence="6" id="KW-1185">Reference proteome</keyword>
<reference evidence="4 6" key="1">
    <citation type="journal article" date="2012" name="Nature">
        <title>Algal genomes reveal evolutionary mosaicism and the fate of nucleomorphs.</title>
        <authorList>
            <consortium name="DOE Joint Genome Institute"/>
            <person name="Curtis B.A."/>
            <person name="Tanifuji G."/>
            <person name="Burki F."/>
            <person name="Gruber A."/>
            <person name="Irimia M."/>
            <person name="Maruyama S."/>
            <person name="Arias M.C."/>
            <person name="Ball S.G."/>
            <person name="Gile G.H."/>
            <person name="Hirakawa Y."/>
            <person name="Hopkins J.F."/>
            <person name="Kuo A."/>
            <person name="Rensing S.A."/>
            <person name="Schmutz J."/>
            <person name="Symeonidi A."/>
            <person name="Elias M."/>
            <person name="Eveleigh R.J."/>
            <person name="Herman E.K."/>
            <person name="Klute M.J."/>
            <person name="Nakayama T."/>
            <person name="Obornik M."/>
            <person name="Reyes-Prieto A."/>
            <person name="Armbrust E.V."/>
            <person name="Aves S.J."/>
            <person name="Beiko R.G."/>
            <person name="Coutinho P."/>
            <person name="Dacks J.B."/>
            <person name="Durnford D.G."/>
            <person name="Fast N.M."/>
            <person name="Green B.R."/>
            <person name="Grisdale C.J."/>
            <person name="Hempel F."/>
            <person name="Henrissat B."/>
            <person name="Hoppner M.P."/>
            <person name="Ishida K."/>
            <person name="Kim E."/>
            <person name="Koreny L."/>
            <person name="Kroth P.G."/>
            <person name="Liu Y."/>
            <person name="Malik S.B."/>
            <person name="Maier U.G."/>
            <person name="McRose D."/>
            <person name="Mock T."/>
            <person name="Neilson J.A."/>
            <person name="Onodera N.T."/>
            <person name="Poole A.M."/>
            <person name="Pritham E.J."/>
            <person name="Richards T.A."/>
            <person name="Rocap G."/>
            <person name="Roy S.W."/>
            <person name="Sarai C."/>
            <person name="Schaack S."/>
            <person name="Shirato S."/>
            <person name="Slamovits C.H."/>
            <person name="Spencer D.F."/>
            <person name="Suzuki S."/>
            <person name="Worden A.Z."/>
            <person name="Zauner S."/>
            <person name="Barry K."/>
            <person name="Bell C."/>
            <person name="Bharti A.K."/>
            <person name="Crow J.A."/>
            <person name="Grimwood J."/>
            <person name="Kramer R."/>
            <person name="Lindquist E."/>
            <person name="Lucas S."/>
            <person name="Salamov A."/>
            <person name="McFadden G.I."/>
            <person name="Lane C.E."/>
            <person name="Keeling P.J."/>
            <person name="Gray M.W."/>
            <person name="Grigoriev I.V."/>
            <person name="Archibald J.M."/>
        </authorList>
    </citation>
    <scope>NUCLEOTIDE SEQUENCE</scope>
    <source>
        <strain evidence="4 6">CCMP2712</strain>
    </source>
</reference>
<dbReference type="RefSeq" id="XP_005820036.1">
    <property type="nucleotide sequence ID" value="XM_005819979.1"/>
</dbReference>
<dbReference type="NCBIfam" id="TIGR02232">
    <property type="entry name" value="myxo_disulf_rpt"/>
    <property type="match status" value="1"/>
</dbReference>
<feature type="non-terminal residue" evidence="4">
    <location>
        <position position="98"/>
    </location>
</feature>
<evidence type="ECO:0000313" key="6">
    <source>
        <dbReference type="Proteomes" id="UP000011087"/>
    </source>
</evidence>